<dbReference type="InterPro" id="IPR050660">
    <property type="entry name" value="NEK_Ser/Thr_kinase"/>
</dbReference>
<reference evidence="9 10" key="1">
    <citation type="submission" date="2021-12" db="EMBL/GenBank/DDBJ databases">
        <title>Discovery of the Pendulisporaceae a myxobacterial family with distinct sporulation behavior and unique specialized metabolism.</title>
        <authorList>
            <person name="Garcia R."/>
            <person name="Popoff A."/>
            <person name="Bader C.D."/>
            <person name="Loehr J."/>
            <person name="Walesch S."/>
            <person name="Walt C."/>
            <person name="Boldt J."/>
            <person name="Bunk B."/>
            <person name="Haeckl F.J.F.P.J."/>
            <person name="Gunesch A.P."/>
            <person name="Birkelbach J."/>
            <person name="Nuebel U."/>
            <person name="Pietschmann T."/>
            <person name="Bach T."/>
            <person name="Mueller R."/>
        </authorList>
    </citation>
    <scope>NUCLEOTIDE SEQUENCE [LARGE SCALE GENOMIC DNA]</scope>
    <source>
        <strain evidence="9 10">MSr12523</strain>
    </source>
</reference>
<dbReference type="Pfam" id="PF00069">
    <property type="entry name" value="Pkinase"/>
    <property type="match status" value="1"/>
</dbReference>
<dbReference type="Proteomes" id="UP001379533">
    <property type="component" value="Chromosome"/>
</dbReference>
<evidence type="ECO:0000259" key="8">
    <source>
        <dbReference type="PROSITE" id="PS50011"/>
    </source>
</evidence>
<protein>
    <recommendedName>
        <fullName evidence="1">non-specific serine/threonine protein kinase</fullName>
        <ecNumber evidence="1">2.7.11.1</ecNumber>
    </recommendedName>
</protein>
<feature type="domain" description="Protein kinase" evidence="8">
    <location>
        <begin position="19"/>
        <end position="297"/>
    </location>
</feature>
<dbReference type="InterPro" id="IPR011009">
    <property type="entry name" value="Kinase-like_dom_sf"/>
</dbReference>
<keyword evidence="7" id="KW-0812">Transmembrane</keyword>
<dbReference type="GO" id="GO:0004674">
    <property type="term" value="F:protein serine/threonine kinase activity"/>
    <property type="evidence" value="ECO:0007669"/>
    <property type="project" value="UniProtKB-KW"/>
</dbReference>
<dbReference type="SUPFAM" id="SSF56112">
    <property type="entry name" value="Protein kinase-like (PK-like)"/>
    <property type="match status" value="1"/>
</dbReference>
<sequence>MTTDAPAPAKAVPRMVGRYHLLEEVGKGTFGPLHLARFEGPNGFQRWTSVLEVEARFSRDPEFKDAFFQSARTSARIQHANVVATLDVGDTEGMLWLASEYLLGETAKDLLMAAQQAKMPIPWDIACRIMADAALGVDAIHELAHATNGTPMRLVHARLAPHRLVVTYDGVTKVLEPSAPMVTLSAGEPGQAKTMVGRAVAYTAPELLRGEAFDRRADVFSLGAILWELCAGRRLFGGRDESETRAKILGNVIPALSESVRGFPADVESLIRQALAPDPAARFVTAKALARALHQVLVRDALVVTDDEVARYLSQLFPDRLARKKERLLTAADVTHVFHRGMLPVSPDASNAHAALTSARRLPPRALAPVPAPMPAPVLASAAPVPPTDLASTTMRVRRIDPMGPTVLFVVLGIALAVVAVLIIVAVRRPSTAGPVAATTPPASASAAPAPTPAPSSTSAAVATGASATATGSGGAIPILSPASVQQAASAARTAPRPAAPPAAPPAPKGRLTVICDPACDDVLDGRVSLGPSPIYKRSTSQGTHHITLRVSDPAVEKVVDVVVNENDVTVLKQSMSP</sequence>
<keyword evidence="4 9" id="KW-0418">Kinase</keyword>
<keyword evidence="7" id="KW-0472">Membrane</keyword>
<keyword evidence="7" id="KW-1133">Transmembrane helix</keyword>
<dbReference type="RefSeq" id="WP_394847767.1">
    <property type="nucleotide sequence ID" value="NZ_CP089982.1"/>
</dbReference>
<organism evidence="9 10">
    <name type="scientific">Pendulispora brunnea</name>
    <dbReference type="NCBI Taxonomy" id="2905690"/>
    <lineage>
        <taxon>Bacteria</taxon>
        <taxon>Pseudomonadati</taxon>
        <taxon>Myxococcota</taxon>
        <taxon>Myxococcia</taxon>
        <taxon>Myxococcales</taxon>
        <taxon>Sorangiineae</taxon>
        <taxon>Pendulisporaceae</taxon>
        <taxon>Pendulispora</taxon>
    </lineage>
</organism>
<evidence type="ECO:0000313" key="10">
    <source>
        <dbReference type="Proteomes" id="UP001379533"/>
    </source>
</evidence>
<dbReference type="CDD" id="cd14014">
    <property type="entry name" value="STKc_PknB_like"/>
    <property type="match status" value="1"/>
</dbReference>
<dbReference type="Gene3D" id="3.30.200.20">
    <property type="entry name" value="Phosphorylase Kinase, domain 1"/>
    <property type="match status" value="1"/>
</dbReference>
<evidence type="ECO:0000256" key="6">
    <source>
        <dbReference type="SAM" id="MobiDB-lite"/>
    </source>
</evidence>
<evidence type="ECO:0000256" key="5">
    <source>
        <dbReference type="ARBA" id="ARBA00022840"/>
    </source>
</evidence>
<evidence type="ECO:0000256" key="1">
    <source>
        <dbReference type="ARBA" id="ARBA00012513"/>
    </source>
</evidence>
<feature type="compositionally biased region" description="Low complexity" evidence="6">
    <location>
        <begin position="488"/>
        <end position="497"/>
    </location>
</feature>
<proteinExistence type="predicted"/>
<feature type="compositionally biased region" description="Pro residues" evidence="6">
    <location>
        <begin position="498"/>
        <end position="508"/>
    </location>
</feature>
<dbReference type="PANTHER" id="PTHR43671">
    <property type="entry name" value="SERINE/THREONINE-PROTEIN KINASE NEK"/>
    <property type="match status" value="1"/>
</dbReference>
<evidence type="ECO:0000256" key="3">
    <source>
        <dbReference type="ARBA" id="ARBA00022741"/>
    </source>
</evidence>
<evidence type="ECO:0000313" key="9">
    <source>
        <dbReference type="EMBL" id="WXA97152.1"/>
    </source>
</evidence>
<dbReference type="PANTHER" id="PTHR43671:SF13">
    <property type="entry name" value="SERINE_THREONINE-PROTEIN KINASE NEK2"/>
    <property type="match status" value="1"/>
</dbReference>
<feature type="region of interest" description="Disordered" evidence="6">
    <location>
        <begin position="433"/>
        <end position="459"/>
    </location>
</feature>
<evidence type="ECO:0000256" key="7">
    <source>
        <dbReference type="SAM" id="Phobius"/>
    </source>
</evidence>
<evidence type="ECO:0000256" key="2">
    <source>
        <dbReference type="ARBA" id="ARBA00022679"/>
    </source>
</evidence>
<dbReference type="InterPro" id="IPR000719">
    <property type="entry name" value="Prot_kinase_dom"/>
</dbReference>
<dbReference type="EC" id="2.7.11.1" evidence="1"/>
<evidence type="ECO:0000256" key="4">
    <source>
        <dbReference type="ARBA" id="ARBA00022777"/>
    </source>
</evidence>
<dbReference type="PROSITE" id="PS50011">
    <property type="entry name" value="PROTEIN_KINASE_DOM"/>
    <property type="match status" value="1"/>
</dbReference>
<dbReference type="Gene3D" id="1.10.510.10">
    <property type="entry name" value="Transferase(Phosphotransferase) domain 1"/>
    <property type="match status" value="1"/>
</dbReference>
<keyword evidence="5" id="KW-0067">ATP-binding</keyword>
<accession>A0ABZ2KER6</accession>
<dbReference type="EMBL" id="CP089982">
    <property type="protein sequence ID" value="WXA97152.1"/>
    <property type="molecule type" value="Genomic_DNA"/>
</dbReference>
<keyword evidence="10" id="KW-1185">Reference proteome</keyword>
<keyword evidence="2" id="KW-0808">Transferase</keyword>
<feature type="region of interest" description="Disordered" evidence="6">
    <location>
        <begin position="488"/>
        <end position="510"/>
    </location>
</feature>
<feature type="transmembrane region" description="Helical" evidence="7">
    <location>
        <begin position="407"/>
        <end position="427"/>
    </location>
</feature>
<name>A0ABZ2KER6_9BACT</name>
<keyword evidence="9" id="KW-0723">Serine/threonine-protein kinase</keyword>
<gene>
    <name evidence="9" type="ORF">LZC95_09925</name>
</gene>
<keyword evidence="3" id="KW-0547">Nucleotide-binding</keyword>